<dbReference type="InterPro" id="IPR032474">
    <property type="entry name" value="Argonaute_N"/>
</dbReference>
<dbReference type="GO" id="GO:0003723">
    <property type="term" value="F:RNA binding"/>
    <property type="evidence" value="ECO:0007669"/>
    <property type="project" value="UniProtKB-KW"/>
</dbReference>
<keyword evidence="5" id="KW-0943">RNA-mediated gene silencing</keyword>
<comment type="similarity">
    <text evidence="1">Belongs to the argonaute family. Ago subfamily.</text>
</comment>
<evidence type="ECO:0000313" key="9">
    <source>
        <dbReference type="EMBL" id="KAA8537130.1"/>
    </source>
</evidence>
<dbReference type="EMBL" id="CM018039">
    <property type="protein sequence ID" value="KAA8537130.1"/>
    <property type="molecule type" value="Genomic_DNA"/>
</dbReference>
<name>A0A5J5B3H5_9ASTE</name>
<evidence type="ECO:0000256" key="6">
    <source>
        <dbReference type="ARBA" id="ARBA00023274"/>
    </source>
</evidence>
<gene>
    <name evidence="9" type="ORF">F0562_029644</name>
</gene>
<dbReference type="SMART" id="SM01163">
    <property type="entry name" value="DUF1785"/>
    <property type="match status" value="1"/>
</dbReference>
<feature type="compositionally biased region" description="Gly residues" evidence="7">
    <location>
        <begin position="84"/>
        <end position="95"/>
    </location>
</feature>
<keyword evidence="3" id="KW-0810">Translation regulation</keyword>
<feature type="compositionally biased region" description="Polar residues" evidence="7">
    <location>
        <begin position="181"/>
        <end position="190"/>
    </location>
</feature>
<feature type="compositionally biased region" description="Gly residues" evidence="7">
    <location>
        <begin position="12"/>
        <end position="27"/>
    </location>
</feature>
<dbReference type="Gene3D" id="2.170.260.10">
    <property type="entry name" value="paz domain"/>
    <property type="match status" value="1"/>
</dbReference>
<dbReference type="SUPFAM" id="SSF101690">
    <property type="entry name" value="PAZ domain"/>
    <property type="match status" value="1"/>
</dbReference>
<evidence type="ECO:0000256" key="3">
    <source>
        <dbReference type="ARBA" id="ARBA00022845"/>
    </source>
</evidence>
<reference evidence="9 10" key="1">
    <citation type="submission" date="2019-09" db="EMBL/GenBank/DDBJ databases">
        <title>A chromosome-level genome assembly of the Chinese tupelo Nyssa sinensis.</title>
        <authorList>
            <person name="Yang X."/>
            <person name="Kang M."/>
            <person name="Yang Y."/>
            <person name="Xiong H."/>
            <person name="Wang M."/>
            <person name="Zhang Z."/>
            <person name="Wang Z."/>
            <person name="Wu H."/>
            <person name="Ma T."/>
            <person name="Liu J."/>
            <person name="Xi Z."/>
        </authorList>
    </citation>
    <scope>NUCLEOTIDE SEQUENCE [LARGE SCALE GENOMIC DNA]</scope>
    <source>
        <strain evidence="9">J267</strain>
        <tissue evidence="9">Leaf</tissue>
    </source>
</reference>
<feature type="domain" description="PAZ" evidence="8">
    <location>
        <begin position="422"/>
        <end position="537"/>
    </location>
</feature>
<keyword evidence="4" id="KW-0694">RNA-binding</keyword>
<dbReference type="SMART" id="SM00949">
    <property type="entry name" value="PAZ"/>
    <property type="match status" value="1"/>
</dbReference>
<keyword evidence="2" id="KW-0678">Repressor</keyword>
<dbReference type="GO" id="GO:1990904">
    <property type="term" value="C:ribonucleoprotein complex"/>
    <property type="evidence" value="ECO:0007669"/>
    <property type="project" value="UniProtKB-KW"/>
</dbReference>
<dbReference type="GO" id="GO:0051607">
    <property type="term" value="P:defense response to virus"/>
    <property type="evidence" value="ECO:0007669"/>
    <property type="project" value="UniProtKB-ARBA"/>
</dbReference>
<dbReference type="Pfam" id="PF08699">
    <property type="entry name" value="ArgoL1"/>
    <property type="match status" value="1"/>
</dbReference>
<feature type="compositionally biased region" description="Low complexity" evidence="7">
    <location>
        <begin position="96"/>
        <end position="111"/>
    </location>
</feature>
<accession>A0A5J5B3H5</accession>
<feature type="compositionally biased region" description="Gly residues" evidence="7">
    <location>
        <begin position="143"/>
        <end position="163"/>
    </location>
</feature>
<dbReference type="GO" id="GO:0031047">
    <property type="term" value="P:regulatory ncRNA-mediated gene silencing"/>
    <property type="evidence" value="ECO:0007669"/>
    <property type="project" value="UniProtKB-KW"/>
</dbReference>
<dbReference type="InterPro" id="IPR036085">
    <property type="entry name" value="PAZ_dom_sf"/>
</dbReference>
<dbReference type="PANTHER" id="PTHR22891">
    <property type="entry name" value="EUKARYOTIC TRANSLATION INITIATION FACTOR 2C"/>
    <property type="match status" value="1"/>
</dbReference>
<dbReference type="OrthoDB" id="10252740at2759"/>
<protein>
    <recommendedName>
        <fullName evidence="8">PAZ domain-containing protein</fullName>
    </recommendedName>
</protein>
<evidence type="ECO:0000256" key="1">
    <source>
        <dbReference type="ARBA" id="ARBA00008201"/>
    </source>
</evidence>
<proteinExistence type="inferred from homology"/>
<evidence type="ECO:0000256" key="4">
    <source>
        <dbReference type="ARBA" id="ARBA00022884"/>
    </source>
</evidence>
<evidence type="ECO:0000256" key="2">
    <source>
        <dbReference type="ARBA" id="ARBA00022491"/>
    </source>
</evidence>
<dbReference type="PROSITE" id="PS50821">
    <property type="entry name" value="PAZ"/>
    <property type="match status" value="1"/>
</dbReference>
<feature type="compositionally biased region" description="Polar residues" evidence="7">
    <location>
        <begin position="34"/>
        <end position="51"/>
    </location>
</feature>
<evidence type="ECO:0000256" key="7">
    <source>
        <dbReference type="SAM" id="MobiDB-lite"/>
    </source>
</evidence>
<evidence type="ECO:0000256" key="5">
    <source>
        <dbReference type="ARBA" id="ARBA00023158"/>
    </source>
</evidence>
<dbReference type="Pfam" id="PF02170">
    <property type="entry name" value="PAZ"/>
    <property type="match status" value="1"/>
</dbReference>
<evidence type="ECO:0000313" key="10">
    <source>
        <dbReference type="Proteomes" id="UP000325577"/>
    </source>
</evidence>
<dbReference type="CDD" id="cd02846">
    <property type="entry name" value="PAZ_argonaute_like"/>
    <property type="match status" value="1"/>
</dbReference>
<dbReference type="Proteomes" id="UP000325577">
    <property type="component" value="Linkage Group LG16"/>
</dbReference>
<organism evidence="9 10">
    <name type="scientific">Nyssa sinensis</name>
    <dbReference type="NCBI Taxonomy" id="561372"/>
    <lineage>
        <taxon>Eukaryota</taxon>
        <taxon>Viridiplantae</taxon>
        <taxon>Streptophyta</taxon>
        <taxon>Embryophyta</taxon>
        <taxon>Tracheophyta</taxon>
        <taxon>Spermatophyta</taxon>
        <taxon>Magnoliopsida</taxon>
        <taxon>eudicotyledons</taxon>
        <taxon>Gunneridae</taxon>
        <taxon>Pentapetalae</taxon>
        <taxon>asterids</taxon>
        <taxon>Cornales</taxon>
        <taxon>Nyssaceae</taxon>
        <taxon>Nyssa</taxon>
    </lineage>
</organism>
<keyword evidence="10" id="KW-1185">Reference proteome</keyword>
<keyword evidence="6" id="KW-0687">Ribonucleoprotein</keyword>
<sequence length="661" mass="72221">MERANYNRGRGRGGGGGRRGGRGGRGQGCPTHAAATSQPLAQELGNRQTASYRPPASQCVEPTRRRASAPAHVPDQPQRASGPLPGGDQRGGGSRGAPTYAAAIAQPPAQQSGNRSDYGQIGAYRPPANRGAGPTRLESGASSGIGGNGRGVGGAEAWGGSGKAWGPPSVPDQRALEPLTDVTSDVQSLKISDESHPSSPLGSTDKNLVPVKRPDRGGRNFIRTLNLLVNIFPVKFNPEAIIIHYDVEIKSEVPPRGGSGKISKSTLRMIWDKLCSDYPTQFSSSKTAYDGEKNIFSVVSLPTEKLKVELSDGQNTRSRSYIVTLKPANELNLRKLKDYLSGILLSIPRDILQGMDVVMKENPSRHMISVGRSFYPRECYQEDDLGHGITASRGFQQSLKPTSQGLALGLDYSVLSFLKPLPVIVFLKQHIPEFSTSDFRRWSQEVMDALIGLQVTVTHRVTEQRFTISGLTDEITRDISFDILDPEGKDPPKNVGLVDYFKEKYGMEITYKDIPCLSLGNNIRKNNVPMEFCILVEGQRYPKEYLHRDAAQLLKRMSMALPKDRKNKICEMVQAEDGPCGGDTIQNFTVQVFKNMTPVVGRVLGPPKLRLRDSNGTLTVSCVDKDKCQWNLTGKSVLDGKTAERWALLDFSASDRCRLSA</sequence>
<dbReference type="Pfam" id="PF16486">
    <property type="entry name" value="ArgoN"/>
    <property type="match status" value="1"/>
</dbReference>
<dbReference type="AlphaFoldDB" id="A0A5J5B3H5"/>
<feature type="compositionally biased region" description="Polar residues" evidence="7">
    <location>
        <begin position="197"/>
        <end position="206"/>
    </location>
</feature>
<feature type="region of interest" description="Disordered" evidence="7">
    <location>
        <begin position="1"/>
        <end position="210"/>
    </location>
</feature>
<dbReference type="InterPro" id="IPR003100">
    <property type="entry name" value="PAZ_dom"/>
</dbReference>
<dbReference type="GO" id="GO:0006417">
    <property type="term" value="P:regulation of translation"/>
    <property type="evidence" value="ECO:0007669"/>
    <property type="project" value="UniProtKB-KW"/>
</dbReference>
<dbReference type="InterPro" id="IPR014811">
    <property type="entry name" value="ArgoL1"/>
</dbReference>
<dbReference type="FunFam" id="2.170.260.10:FF:000008">
    <property type="entry name" value="Protein argonaute 7"/>
    <property type="match status" value="1"/>
</dbReference>
<evidence type="ECO:0000259" key="8">
    <source>
        <dbReference type="PROSITE" id="PS50821"/>
    </source>
</evidence>